<sequence>MKIVILAVEAVVGWGGSEELWADTARAALAAGHEVWFTPRVDPRGYAEPLNELVASGATELPRRSWTDTDGRMHAEMVPAELVAVAARADLLFISIGSMRHLLDDSLVGLIEGAKVPVAATIQLIGETDILPDALRERARRVIGLFGALVVPAHRSLKTLQRVLAARVDHGVVVPSPIRRDLTEPVPWPDSAVPTMACVARLSPLQKGQDLLLEVLSDPVWKNRRWALNFVGRGRAGPYLTELAAFYGLTDRLTLTGFQSDMRAVWAQNHMLVLPSREESMPIAIMEAMFCARPCLVTDVGDNARLIIDGVNGYVAEGDRPHALAAALDRAWDGRHDWKTMGQRAFETYTADRDPTPGKTVLSLLESMCATARGRTVG</sequence>
<keyword evidence="2" id="KW-1185">Reference proteome</keyword>
<proteinExistence type="predicted"/>
<reference evidence="1 2" key="1">
    <citation type="submission" date="2020-08" db="EMBL/GenBank/DDBJ databases">
        <title>Genome Sequencing of Nocardia wallacei strain FMUON74 and assembly.</title>
        <authorList>
            <person name="Toyokawa M."/>
            <person name="Uesaka K."/>
        </authorList>
    </citation>
    <scope>NUCLEOTIDE SEQUENCE [LARGE SCALE GENOMIC DNA]</scope>
    <source>
        <strain evidence="1 2">FMUON74</strain>
    </source>
</reference>
<dbReference type="EMBL" id="AP023396">
    <property type="protein sequence ID" value="BCK57951.1"/>
    <property type="molecule type" value="Genomic_DNA"/>
</dbReference>
<protein>
    <recommendedName>
        <fullName evidence="3">Glycosyl transferase family 1 domain-containing protein</fullName>
    </recommendedName>
</protein>
<dbReference type="GeneID" id="80350150"/>
<gene>
    <name evidence="1" type="ORF">NWFMUON74_57230</name>
</gene>
<accession>A0A7G1KSS0</accession>
<dbReference type="AlphaFoldDB" id="A0A7G1KSS0"/>
<evidence type="ECO:0000313" key="1">
    <source>
        <dbReference type="EMBL" id="BCK57951.1"/>
    </source>
</evidence>
<dbReference type="Gene3D" id="3.40.50.2000">
    <property type="entry name" value="Glycogen Phosphorylase B"/>
    <property type="match status" value="1"/>
</dbReference>
<name>A0A7G1KSS0_9NOCA</name>
<dbReference type="KEGG" id="nwl:NWFMUON74_57230"/>
<dbReference type="Pfam" id="PF13692">
    <property type="entry name" value="Glyco_trans_1_4"/>
    <property type="match status" value="1"/>
</dbReference>
<evidence type="ECO:0000313" key="2">
    <source>
        <dbReference type="Proteomes" id="UP000516173"/>
    </source>
</evidence>
<dbReference type="PANTHER" id="PTHR12526">
    <property type="entry name" value="GLYCOSYLTRANSFERASE"/>
    <property type="match status" value="1"/>
</dbReference>
<dbReference type="Proteomes" id="UP000516173">
    <property type="component" value="Chromosome"/>
</dbReference>
<evidence type="ECO:0008006" key="3">
    <source>
        <dbReference type="Google" id="ProtNLM"/>
    </source>
</evidence>
<organism evidence="1 2">
    <name type="scientific">Nocardia wallacei</name>
    <dbReference type="NCBI Taxonomy" id="480035"/>
    <lineage>
        <taxon>Bacteria</taxon>
        <taxon>Bacillati</taxon>
        <taxon>Actinomycetota</taxon>
        <taxon>Actinomycetes</taxon>
        <taxon>Mycobacteriales</taxon>
        <taxon>Nocardiaceae</taxon>
        <taxon>Nocardia</taxon>
    </lineage>
</organism>
<dbReference type="SUPFAM" id="SSF53756">
    <property type="entry name" value="UDP-Glycosyltransferase/glycogen phosphorylase"/>
    <property type="match status" value="1"/>
</dbReference>
<dbReference type="RefSeq" id="WP_187684777.1">
    <property type="nucleotide sequence ID" value="NZ_AP023396.1"/>
</dbReference>